<evidence type="ECO:0000313" key="1">
    <source>
        <dbReference type="EMBL" id="KAI4460650.1"/>
    </source>
</evidence>
<accession>A0ACB9T1E3</accession>
<proteinExistence type="predicted"/>
<keyword evidence="2" id="KW-1185">Reference proteome</keyword>
<gene>
    <name evidence="1" type="ORF">MML48_5g00008304</name>
</gene>
<name>A0ACB9T1E3_HOLOL</name>
<dbReference type="EMBL" id="CM043019">
    <property type="protein sequence ID" value="KAI4460650.1"/>
    <property type="molecule type" value="Genomic_DNA"/>
</dbReference>
<evidence type="ECO:0000313" key="2">
    <source>
        <dbReference type="Proteomes" id="UP001056778"/>
    </source>
</evidence>
<sequence length="428" mass="48673">MVYSYKRKTNRGSWNEADMEKALEAVHKGEMGWLKASKTFNVPTATLRRRGLRKNKIAVNIKKHLGSFESALNKEAESAMVNHILYLESRFFGLITTDVRKLAYEVAEKIKIKHPFNKELKMAGKGWLYGFRQRNLQLSLRLPEATSLARAEAFNKAQDSQEPESSRAQALIIFESPKEDQESGTANISPTEPLDHTCPPRSRDDIHKILACPCPFPQSNVRNTTKRKTGCYQDVLTESAYLQSLRDKENEKNQQQSNKKKDVKRKLVDEREKKQQQHGNSQRNVVKRKLVEDDSSGEENLFRLDDDEEDCACLYCNGLFSRSKSKEWWLRCQLCQKWCHVECAGFKPPIDPSRTQRSGAEIANSLTSVGKVKGGGGGRGIPKAKNVQVPVKYPVVPSPSDIVRKNTVGHFPLHTTKERCRFCTKGTY</sequence>
<comment type="caution">
    <text evidence="1">The sequence shown here is derived from an EMBL/GenBank/DDBJ whole genome shotgun (WGS) entry which is preliminary data.</text>
</comment>
<reference evidence="1" key="1">
    <citation type="submission" date="2022-04" db="EMBL/GenBank/DDBJ databases">
        <title>Chromosome-scale genome assembly of Holotrichia oblita Faldermann.</title>
        <authorList>
            <person name="Rongchong L."/>
        </authorList>
    </citation>
    <scope>NUCLEOTIDE SEQUENCE</scope>
    <source>
        <strain evidence="1">81SQS9</strain>
    </source>
</reference>
<dbReference type="Proteomes" id="UP001056778">
    <property type="component" value="Chromosome 5"/>
</dbReference>
<organism evidence="1 2">
    <name type="scientific">Holotrichia oblita</name>
    <name type="common">Chafer beetle</name>
    <dbReference type="NCBI Taxonomy" id="644536"/>
    <lineage>
        <taxon>Eukaryota</taxon>
        <taxon>Metazoa</taxon>
        <taxon>Ecdysozoa</taxon>
        <taxon>Arthropoda</taxon>
        <taxon>Hexapoda</taxon>
        <taxon>Insecta</taxon>
        <taxon>Pterygota</taxon>
        <taxon>Neoptera</taxon>
        <taxon>Endopterygota</taxon>
        <taxon>Coleoptera</taxon>
        <taxon>Polyphaga</taxon>
        <taxon>Scarabaeiformia</taxon>
        <taxon>Scarabaeidae</taxon>
        <taxon>Melolonthinae</taxon>
        <taxon>Holotrichia</taxon>
    </lineage>
</organism>
<protein>
    <submittedName>
        <fullName evidence="1">Uncharacterized protein</fullName>
    </submittedName>
</protein>